<evidence type="ECO:0000256" key="4">
    <source>
        <dbReference type="ARBA" id="ARBA00023015"/>
    </source>
</evidence>
<keyword evidence="1" id="KW-0479">Metal-binding</keyword>
<evidence type="ECO:0000256" key="1">
    <source>
        <dbReference type="ARBA" id="ARBA00022723"/>
    </source>
</evidence>
<evidence type="ECO:0000256" key="6">
    <source>
        <dbReference type="PROSITE-ProRule" id="PRU00094"/>
    </source>
</evidence>
<dbReference type="EMBL" id="OX291506">
    <property type="protein sequence ID" value="CAI1767018.1"/>
    <property type="molecule type" value="Genomic_DNA"/>
</dbReference>
<evidence type="ECO:0000256" key="2">
    <source>
        <dbReference type="ARBA" id="ARBA00022771"/>
    </source>
</evidence>
<dbReference type="Gene3D" id="3.30.50.10">
    <property type="entry name" value="Erythroid Transcription Factor GATA-1, subunit A"/>
    <property type="match status" value="1"/>
</dbReference>
<protein>
    <recommendedName>
        <fullName evidence="8">GATA-type domain-containing protein</fullName>
    </recommendedName>
</protein>
<evidence type="ECO:0000259" key="8">
    <source>
        <dbReference type="PROSITE" id="PS50114"/>
    </source>
</evidence>
<reference evidence="9" key="1">
    <citation type="submission" date="2022-08" db="EMBL/GenBank/DDBJ databases">
        <authorList>
            <person name="Byrne P K."/>
        </authorList>
    </citation>
    <scope>NUCLEOTIDE SEQUENCE</scope>
    <source>
        <strain evidence="9">UCD650</strain>
    </source>
</reference>
<dbReference type="InterPro" id="IPR000679">
    <property type="entry name" value="Znf_GATA"/>
</dbReference>
<dbReference type="PANTHER" id="PTHR47172:SF24">
    <property type="entry name" value="GATA ZINC FINGER DOMAIN-CONTAINING PROTEIN 14-RELATED"/>
    <property type="match status" value="1"/>
</dbReference>
<organism evidence="9 10">
    <name type="scientific">Saccharomyces eubayanus</name>
    <name type="common">Yeast</name>
    <dbReference type="NCBI Taxonomy" id="1080349"/>
    <lineage>
        <taxon>Eukaryota</taxon>
        <taxon>Fungi</taxon>
        <taxon>Dikarya</taxon>
        <taxon>Ascomycota</taxon>
        <taxon>Saccharomycotina</taxon>
        <taxon>Saccharomycetes</taxon>
        <taxon>Saccharomycetales</taxon>
        <taxon>Saccharomycetaceae</taxon>
        <taxon>Saccharomyces</taxon>
    </lineage>
</organism>
<keyword evidence="4" id="KW-0805">Transcription regulation</keyword>
<feature type="domain" description="GATA-type" evidence="8">
    <location>
        <begin position="118"/>
        <end position="154"/>
    </location>
</feature>
<dbReference type="SUPFAM" id="SSF57716">
    <property type="entry name" value="Glucocorticoid receptor-like (DNA-binding domain)"/>
    <property type="match status" value="1"/>
</dbReference>
<keyword evidence="3" id="KW-0862">Zinc</keyword>
<proteinExistence type="predicted"/>
<keyword evidence="2 6" id="KW-0863">Zinc-finger</keyword>
<name>A0ABN8VTL9_SACEU</name>
<dbReference type="SMART" id="SM00401">
    <property type="entry name" value="ZnF_GATA"/>
    <property type="match status" value="1"/>
</dbReference>
<sequence length="179" mass="19937">MLYNKVQKASSISGPNRRTKYHFDRFVQMVLFIAASPEYCSPVSSMQDTAVRPNLKKADVLEQKIKSLNIALGPKLEKADPLGEPVHNPSILAPSSRGKDLSAAQRPKSRKKQTILPNGQPKECATCGDTWTSQWRSGPDGNVELCSRCGIAYRKKIEKKIRQQQCGEKGSKKFIFSSQ</sequence>
<feature type="region of interest" description="Disordered" evidence="7">
    <location>
        <begin position="78"/>
        <end position="119"/>
    </location>
</feature>
<evidence type="ECO:0000256" key="3">
    <source>
        <dbReference type="ARBA" id="ARBA00022833"/>
    </source>
</evidence>
<keyword evidence="10" id="KW-1185">Reference proteome</keyword>
<dbReference type="PROSITE" id="PS00344">
    <property type="entry name" value="GATA_ZN_FINGER_1"/>
    <property type="match status" value="1"/>
</dbReference>
<keyword evidence="5" id="KW-0804">Transcription</keyword>
<gene>
    <name evidence="9" type="primary">U6500P02590</name>
    <name evidence="9" type="ORF">SEUBUCD650_0P02590</name>
</gene>
<evidence type="ECO:0000256" key="7">
    <source>
        <dbReference type="SAM" id="MobiDB-lite"/>
    </source>
</evidence>
<evidence type="ECO:0000313" key="9">
    <source>
        <dbReference type="EMBL" id="CAI1767018.1"/>
    </source>
</evidence>
<dbReference type="PROSITE" id="PS50114">
    <property type="entry name" value="GATA_ZN_FINGER_2"/>
    <property type="match status" value="1"/>
</dbReference>
<evidence type="ECO:0000256" key="5">
    <source>
        <dbReference type="ARBA" id="ARBA00023163"/>
    </source>
</evidence>
<dbReference type="InterPro" id="IPR013088">
    <property type="entry name" value="Znf_NHR/GATA"/>
</dbReference>
<dbReference type="Proteomes" id="UP001152964">
    <property type="component" value="Chromosome 16"/>
</dbReference>
<dbReference type="PANTHER" id="PTHR47172">
    <property type="entry name" value="OS01G0976800 PROTEIN"/>
    <property type="match status" value="1"/>
</dbReference>
<dbReference type="Pfam" id="PF00320">
    <property type="entry name" value="GATA"/>
    <property type="match status" value="1"/>
</dbReference>
<evidence type="ECO:0000313" key="10">
    <source>
        <dbReference type="Proteomes" id="UP001152964"/>
    </source>
</evidence>
<accession>A0ABN8VTL9</accession>